<dbReference type="PANTHER" id="PTHR31451">
    <property type="match status" value="1"/>
</dbReference>
<evidence type="ECO:0000256" key="5">
    <source>
        <dbReference type="ARBA" id="ARBA00022729"/>
    </source>
</evidence>
<dbReference type="EMBL" id="JAOPKB010000020">
    <property type="protein sequence ID" value="MCU4975514.1"/>
    <property type="molecule type" value="Genomic_DNA"/>
</dbReference>
<feature type="domain" description="Glycoside hydrolase family 5" evidence="9">
    <location>
        <begin position="55"/>
        <end position="368"/>
    </location>
</feature>
<comment type="catalytic activity">
    <reaction evidence="1">
        <text>Random hydrolysis of (1-&gt;4)-beta-D-mannosidic linkages in mannans, galactomannans and glucomannans.</text>
        <dbReference type="EC" id="3.2.1.78"/>
    </reaction>
</comment>
<protein>
    <recommendedName>
        <fullName evidence="3">mannan endo-1,4-beta-mannosidase</fullName>
        <ecNumber evidence="3">3.2.1.78</ecNumber>
    </recommendedName>
</protein>
<proteinExistence type="predicted"/>
<keyword evidence="7" id="KW-0326">Glycosidase</keyword>
<evidence type="ECO:0000256" key="2">
    <source>
        <dbReference type="ARBA" id="ARBA00004613"/>
    </source>
</evidence>
<accession>A0ABT2QKV4</accession>
<evidence type="ECO:0000256" key="7">
    <source>
        <dbReference type="ARBA" id="ARBA00023295"/>
    </source>
</evidence>
<evidence type="ECO:0000256" key="8">
    <source>
        <dbReference type="SAM" id="MobiDB-lite"/>
    </source>
</evidence>
<dbReference type="RefSeq" id="WP_338009223.1">
    <property type="nucleotide sequence ID" value="NZ_JAOPKB010000020.1"/>
</dbReference>
<dbReference type="SUPFAM" id="SSF51445">
    <property type="entry name" value="(Trans)glycosidases"/>
    <property type="match status" value="1"/>
</dbReference>
<comment type="subcellular location">
    <subcellularLocation>
        <location evidence="2">Secreted</location>
    </subcellularLocation>
</comment>
<evidence type="ECO:0000256" key="6">
    <source>
        <dbReference type="ARBA" id="ARBA00022801"/>
    </source>
</evidence>
<keyword evidence="6" id="KW-0378">Hydrolase</keyword>
<dbReference type="PROSITE" id="PS51257">
    <property type="entry name" value="PROKAR_LIPOPROTEIN"/>
    <property type="match status" value="1"/>
</dbReference>
<evidence type="ECO:0000259" key="9">
    <source>
        <dbReference type="Pfam" id="PF26410"/>
    </source>
</evidence>
<dbReference type="PANTHER" id="PTHR31451:SF39">
    <property type="entry name" value="MANNAN ENDO-1,4-BETA-MANNOSIDASE 1"/>
    <property type="match status" value="1"/>
</dbReference>
<keyword evidence="5" id="KW-0732">Signal</keyword>
<organism evidence="10 11">
    <name type="scientific">Natronoglomus mannanivorans</name>
    <dbReference type="NCBI Taxonomy" id="2979990"/>
    <lineage>
        <taxon>Archaea</taxon>
        <taxon>Methanobacteriati</taxon>
        <taxon>Methanobacteriota</taxon>
        <taxon>Stenosarchaea group</taxon>
        <taxon>Halobacteria</taxon>
        <taxon>Halobacteriales</taxon>
        <taxon>Natrialbaceae</taxon>
        <taxon>Natronoglomus</taxon>
    </lineage>
</organism>
<dbReference type="Pfam" id="PF26410">
    <property type="entry name" value="GH5_mannosidase"/>
    <property type="match status" value="1"/>
</dbReference>
<dbReference type="InterPro" id="IPR017853">
    <property type="entry name" value="GH"/>
</dbReference>
<feature type="compositionally biased region" description="Polar residues" evidence="8">
    <location>
        <begin position="31"/>
        <end position="46"/>
    </location>
</feature>
<reference evidence="10 11" key="1">
    <citation type="submission" date="2022-09" db="EMBL/GenBank/DDBJ databases">
        <title>Enrichment on poylsaccharides allowed isolation of novel metabolic and taxonomic groups of Haloarchaea.</title>
        <authorList>
            <person name="Sorokin D.Y."/>
            <person name="Elcheninov A.G."/>
            <person name="Khizhniak T.V."/>
            <person name="Kolganova T.V."/>
            <person name="Kublanov I.V."/>
        </authorList>
    </citation>
    <scope>NUCLEOTIDE SEQUENCE [LARGE SCALE GENOMIC DNA]</scope>
    <source>
        <strain evidence="10 11">AArc-m2/3/4</strain>
    </source>
</reference>
<dbReference type="Gene3D" id="3.20.20.80">
    <property type="entry name" value="Glycosidases"/>
    <property type="match status" value="1"/>
</dbReference>
<keyword evidence="4" id="KW-0964">Secreted</keyword>
<dbReference type="EC" id="3.2.1.78" evidence="3"/>
<keyword evidence="11" id="KW-1185">Reference proteome</keyword>
<evidence type="ECO:0000313" key="11">
    <source>
        <dbReference type="Proteomes" id="UP001320972"/>
    </source>
</evidence>
<gene>
    <name evidence="10" type="ORF">OB955_22770</name>
</gene>
<evidence type="ECO:0000256" key="4">
    <source>
        <dbReference type="ARBA" id="ARBA00022525"/>
    </source>
</evidence>
<feature type="region of interest" description="Disordered" evidence="8">
    <location>
        <begin position="20"/>
        <end position="49"/>
    </location>
</feature>
<dbReference type="InterPro" id="IPR001547">
    <property type="entry name" value="Glyco_hydro_5"/>
</dbReference>
<sequence>MIDRRQFLLSGVAVTSLTAGCTGTEDGDTEPTATETAISPTATESEPSFEPAFDSFVDTEGTEFVVDGDVVYFNGTNNFWVTNETVDRQRVDDCFQLFEDMGIDLVRTWAHCEAKGGRCLQPEPGVHNEEGLTHLDYLVSKAHDYDLRLVLALVDNWEHEGGIPQYIEWADGAENRGDFYTMDETRDLYRNHVETVLTRENTVTGLEYRDDPAIAMWELANEPRCERDDVDDGVDHAQVLHDWIADMSAYVKELDGNHLVSSGVEGFYTRDDGEWYYGDWTGQDYIENNRIETIDACSFHMYPDHWGEGFTREHGSEWMREHVEDAHAELGKPAYLGEFNVQVDRSDETTLEAQLEERNTYLSSWYETANEVDANAVLPWQVVLDETDDHDGFQLYRDESGEILETYAETAAAKSDR</sequence>
<name>A0ABT2QKV4_9EURY</name>
<comment type="caution">
    <text evidence="10">The sequence shown here is derived from an EMBL/GenBank/DDBJ whole genome shotgun (WGS) entry which is preliminary data.</text>
</comment>
<evidence type="ECO:0000256" key="3">
    <source>
        <dbReference type="ARBA" id="ARBA00012706"/>
    </source>
</evidence>
<dbReference type="InterPro" id="IPR045053">
    <property type="entry name" value="MAN-like"/>
</dbReference>
<dbReference type="Proteomes" id="UP001320972">
    <property type="component" value="Unassembled WGS sequence"/>
</dbReference>
<evidence type="ECO:0000256" key="1">
    <source>
        <dbReference type="ARBA" id="ARBA00001678"/>
    </source>
</evidence>
<evidence type="ECO:0000313" key="10">
    <source>
        <dbReference type="EMBL" id="MCU4975514.1"/>
    </source>
</evidence>